<dbReference type="Proteomes" id="UP000298416">
    <property type="component" value="Unassembled WGS sequence"/>
</dbReference>
<sequence length="116" mass="13023">MELVSHNSEPVFGEGDEYEDGDCSVAGNCDKPDSMQLEREFLLPMVGLELEIIHQLELENTTEFTGELLDTLMLSMVVTHVKGTRDLILVQRDSLEWIDSLINEFGLMSAALLRGH</sequence>
<gene>
    <name evidence="2" type="ORF">SASPL_136494</name>
</gene>
<evidence type="ECO:0000313" key="3">
    <source>
        <dbReference type="Proteomes" id="UP000298416"/>
    </source>
</evidence>
<evidence type="ECO:0000313" key="2">
    <source>
        <dbReference type="EMBL" id="KAG6404249.1"/>
    </source>
</evidence>
<comment type="caution">
    <text evidence="2">The sequence shown here is derived from an EMBL/GenBank/DDBJ whole genome shotgun (WGS) entry which is preliminary data.</text>
</comment>
<reference evidence="2" key="1">
    <citation type="submission" date="2018-01" db="EMBL/GenBank/DDBJ databases">
        <authorList>
            <person name="Mao J.F."/>
        </authorList>
    </citation>
    <scope>NUCLEOTIDE SEQUENCE</scope>
    <source>
        <strain evidence="2">Huo1</strain>
        <tissue evidence="2">Leaf</tissue>
    </source>
</reference>
<evidence type="ECO:0000256" key="1">
    <source>
        <dbReference type="SAM" id="MobiDB-lite"/>
    </source>
</evidence>
<dbReference type="AlphaFoldDB" id="A0A8X8ZHK9"/>
<accession>A0A8X8ZHK9</accession>
<keyword evidence="3" id="KW-1185">Reference proteome</keyword>
<dbReference type="EMBL" id="PNBA02000013">
    <property type="protein sequence ID" value="KAG6404249.1"/>
    <property type="molecule type" value="Genomic_DNA"/>
</dbReference>
<proteinExistence type="predicted"/>
<feature type="region of interest" description="Disordered" evidence="1">
    <location>
        <begin position="1"/>
        <end position="29"/>
    </location>
</feature>
<organism evidence="2">
    <name type="scientific">Salvia splendens</name>
    <name type="common">Scarlet sage</name>
    <dbReference type="NCBI Taxonomy" id="180675"/>
    <lineage>
        <taxon>Eukaryota</taxon>
        <taxon>Viridiplantae</taxon>
        <taxon>Streptophyta</taxon>
        <taxon>Embryophyta</taxon>
        <taxon>Tracheophyta</taxon>
        <taxon>Spermatophyta</taxon>
        <taxon>Magnoliopsida</taxon>
        <taxon>eudicotyledons</taxon>
        <taxon>Gunneridae</taxon>
        <taxon>Pentapetalae</taxon>
        <taxon>asterids</taxon>
        <taxon>lamiids</taxon>
        <taxon>Lamiales</taxon>
        <taxon>Lamiaceae</taxon>
        <taxon>Nepetoideae</taxon>
        <taxon>Mentheae</taxon>
        <taxon>Salviinae</taxon>
        <taxon>Salvia</taxon>
        <taxon>Salvia subgen. Calosphace</taxon>
        <taxon>core Calosphace</taxon>
    </lineage>
</organism>
<reference evidence="2" key="2">
    <citation type="submission" date="2020-08" db="EMBL/GenBank/DDBJ databases">
        <title>Plant Genome Project.</title>
        <authorList>
            <person name="Zhang R.-G."/>
        </authorList>
    </citation>
    <scope>NUCLEOTIDE SEQUENCE</scope>
    <source>
        <strain evidence="2">Huo1</strain>
        <tissue evidence="2">Leaf</tissue>
    </source>
</reference>
<name>A0A8X8ZHK9_SALSN</name>
<protein>
    <submittedName>
        <fullName evidence="2">Uncharacterized protein</fullName>
    </submittedName>
</protein>